<feature type="transmembrane region" description="Helical" evidence="9">
    <location>
        <begin position="29"/>
        <end position="47"/>
    </location>
</feature>
<dbReference type="PANTHER" id="PTHR33281">
    <property type="entry name" value="UPF0187 PROTEIN YNEE"/>
    <property type="match status" value="1"/>
</dbReference>
<protein>
    <recommendedName>
        <fullName evidence="12">Bestrophin</fullName>
    </recommendedName>
</protein>
<feature type="transmembrane region" description="Helical" evidence="9">
    <location>
        <begin position="212"/>
        <end position="231"/>
    </location>
</feature>
<organism evidence="10 11">
    <name type="scientific">Spirosoma aureum</name>
    <dbReference type="NCBI Taxonomy" id="2692134"/>
    <lineage>
        <taxon>Bacteria</taxon>
        <taxon>Pseudomonadati</taxon>
        <taxon>Bacteroidota</taxon>
        <taxon>Cytophagia</taxon>
        <taxon>Cytophagales</taxon>
        <taxon>Cytophagaceae</taxon>
        <taxon>Spirosoma</taxon>
    </lineage>
</organism>
<evidence type="ECO:0000313" key="11">
    <source>
        <dbReference type="Proteomes" id="UP000501802"/>
    </source>
</evidence>
<keyword evidence="3" id="KW-1003">Cell membrane</keyword>
<evidence type="ECO:0000256" key="3">
    <source>
        <dbReference type="ARBA" id="ARBA00022475"/>
    </source>
</evidence>
<comment type="similarity">
    <text evidence="8">Belongs to the anion channel-forming bestrophin (TC 1.A.46) family.</text>
</comment>
<evidence type="ECO:0000256" key="8">
    <source>
        <dbReference type="ARBA" id="ARBA00034708"/>
    </source>
</evidence>
<dbReference type="InterPro" id="IPR044669">
    <property type="entry name" value="YneE/VCCN1/2-like"/>
</dbReference>
<name>A0A6G9AVE5_9BACT</name>
<keyword evidence="7 9" id="KW-0472">Membrane</keyword>
<dbReference type="KEGG" id="spib:G8759_28645"/>
<dbReference type="RefSeq" id="WP_167216112.1">
    <property type="nucleotide sequence ID" value="NZ_CP050063.1"/>
</dbReference>
<dbReference type="GO" id="GO:0005886">
    <property type="term" value="C:plasma membrane"/>
    <property type="evidence" value="ECO:0007669"/>
    <property type="project" value="UniProtKB-SubCell"/>
</dbReference>
<reference evidence="10 11" key="1">
    <citation type="submission" date="2020-03" db="EMBL/GenBank/DDBJ databases">
        <authorList>
            <person name="Kim M.K."/>
        </authorList>
    </citation>
    <scope>NUCLEOTIDE SEQUENCE [LARGE SCALE GENOMIC DNA]</scope>
    <source>
        <strain evidence="10 11">BT328</strain>
    </source>
</reference>
<feature type="transmembrane region" description="Helical" evidence="9">
    <location>
        <begin position="53"/>
        <end position="71"/>
    </location>
</feature>
<keyword evidence="6" id="KW-0406">Ion transport</keyword>
<feature type="transmembrane region" description="Helical" evidence="9">
    <location>
        <begin position="237"/>
        <end position="256"/>
    </location>
</feature>
<comment type="subcellular location">
    <subcellularLocation>
        <location evidence="1">Cell membrane</location>
        <topology evidence="1">Multi-pass membrane protein</topology>
    </subcellularLocation>
</comment>
<keyword evidence="11" id="KW-1185">Reference proteome</keyword>
<evidence type="ECO:0000256" key="9">
    <source>
        <dbReference type="SAM" id="Phobius"/>
    </source>
</evidence>
<evidence type="ECO:0000256" key="1">
    <source>
        <dbReference type="ARBA" id="ARBA00004651"/>
    </source>
</evidence>
<evidence type="ECO:0000256" key="5">
    <source>
        <dbReference type="ARBA" id="ARBA00022989"/>
    </source>
</evidence>
<dbReference type="GO" id="GO:0005254">
    <property type="term" value="F:chloride channel activity"/>
    <property type="evidence" value="ECO:0007669"/>
    <property type="project" value="InterPro"/>
</dbReference>
<accession>A0A6G9AVE5</accession>
<dbReference type="AlphaFoldDB" id="A0A6G9AVE5"/>
<evidence type="ECO:0000313" key="10">
    <source>
        <dbReference type="EMBL" id="QIP16324.1"/>
    </source>
</evidence>
<keyword evidence="4 9" id="KW-0812">Transmembrane</keyword>
<evidence type="ECO:0000256" key="6">
    <source>
        <dbReference type="ARBA" id="ARBA00023065"/>
    </source>
</evidence>
<evidence type="ECO:0000256" key="2">
    <source>
        <dbReference type="ARBA" id="ARBA00022448"/>
    </source>
</evidence>
<evidence type="ECO:0008006" key="12">
    <source>
        <dbReference type="Google" id="ProtNLM"/>
    </source>
</evidence>
<dbReference type="Pfam" id="PF25539">
    <property type="entry name" value="Bestrophin_2"/>
    <property type="match status" value="1"/>
</dbReference>
<dbReference type="Proteomes" id="UP000501802">
    <property type="component" value="Chromosome"/>
</dbReference>
<evidence type="ECO:0000256" key="4">
    <source>
        <dbReference type="ARBA" id="ARBA00022692"/>
    </source>
</evidence>
<evidence type="ECO:0000256" key="7">
    <source>
        <dbReference type="ARBA" id="ARBA00023136"/>
    </source>
</evidence>
<sequence length="308" mass="34886">MIIYDAKDWGEAIKHFHTSYVIQVLLRRVAYVGGYGVVVTLVDQYVVNVEVPIDGIFFSLLGILLSLLLVFRTNTAYDRFWEGRRQWGALVNTSRNLAVLLDSLLPDSDKINRLFFARTLSNFALVLKGHLRTGVDMGELAKTDDQDPDALKQYAHIPSRIAALLMRRFQVLKQQGIVSDVDLITVRLYHQALLDITGSCERIRKTPIPFSYSFFIKLFISLYLLLLPLVLVDKYEYYIIVATILAAYALLGVEMIGDEIEDPFGLDCNDLPLNQIAQTIQRNMHEILAVPSATSVSPKPETNFMKVN</sequence>
<gene>
    <name evidence="10" type="ORF">G8759_28645</name>
</gene>
<proteinExistence type="inferred from homology"/>
<keyword evidence="2" id="KW-0813">Transport</keyword>
<dbReference type="EMBL" id="CP050063">
    <property type="protein sequence ID" value="QIP16324.1"/>
    <property type="molecule type" value="Genomic_DNA"/>
</dbReference>
<keyword evidence="5 9" id="KW-1133">Transmembrane helix</keyword>
<dbReference type="PANTHER" id="PTHR33281:SF19">
    <property type="entry name" value="VOLTAGE-DEPENDENT ANION CHANNEL-FORMING PROTEIN YNEE"/>
    <property type="match status" value="1"/>
</dbReference>